<organism evidence="2 3">
    <name type="scientific">Paracoccus broussonetiae subsp. drimophilus</name>
    <dbReference type="NCBI Taxonomy" id="3373869"/>
    <lineage>
        <taxon>Bacteria</taxon>
        <taxon>Pseudomonadati</taxon>
        <taxon>Pseudomonadota</taxon>
        <taxon>Alphaproteobacteria</taxon>
        <taxon>Rhodobacterales</taxon>
        <taxon>Paracoccaceae</taxon>
        <taxon>Paracoccus</taxon>
        <taxon>Paracoccus broussonetiae</taxon>
    </lineage>
</organism>
<gene>
    <name evidence="2" type="ORF">ACHFJ0_00730</name>
</gene>
<keyword evidence="2" id="KW-0328">Glycosyltransferase</keyword>
<evidence type="ECO:0000259" key="1">
    <source>
        <dbReference type="Pfam" id="PF00535"/>
    </source>
</evidence>
<evidence type="ECO:0000313" key="3">
    <source>
        <dbReference type="Proteomes" id="UP001609376"/>
    </source>
</evidence>
<dbReference type="PANTHER" id="PTHR22916">
    <property type="entry name" value="GLYCOSYLTRANSFERASE"/>
    <property type="match status" value="1"/>
</dbReference>
<dbReference type="Proteomes" id="UP001609376">
    <property type="component" value="Unassembled WGS sequence"/>
</dbReference>
<protein>
    <submittedName>
        <fullName evidence="2">Glycosyltransferase</fullName>
        <ecNumber evidence="2">2.4.-.-</ecNumber>
    </submittedName>
</protein>
<keyword evidence="3" id="KW-1185">Reference proteome</keyword>
<dbReference type="Pfam" id="PF00535">
    <property type="entry name" value="Glycos_transf_2"/>
    <property type="match status" value="1"/>
</dbReference>
<dbReference type="EC" id="2.4.-.-" evidence="2"/>
<accession>A0ABW7LFY5</accession>
<feature type="domain" description="Glycosyltransferase 2-like" evidence="1">
    <location>
        <begin position="6"/>
        <end position="126"/>
    </location>
</feature>
<keyword evidence="2" id="KW-0808">Transferase</keyword>
<name>A0ABW7LFY5_9RHOB</name>
<dbReference type="EMBL" id="JBIMPR010000001">
    <property type="protein sequence ID" value="MFH5772739.1"/>
    <property type="molecule type" value="Genomic_DNA"/>
</dbReference>
<dbReference type="GO" id="GO:0016757">
    <property type="term" value="F:glycosyltransferase activity"/>
    <property type="evidence" value="ECO:0007669"/>
    <property type="project" value="UniProtKB-KW"/>
</dbReference>
<dbReference type="InterPro" id="IPR001173">
    <property type="entry name" value="Glyco_trans_2-like"/>
</dbReference>
<dbReference type="RefSeq" id="WP_395131108.1">
    <property type="nucleotide sequence ID" value="NZ_JBIMPR010000001.1"/>
</dbReference>
<dbReference type="InterPro" id="IPR029044">
    <property type="entry name" value="Nucleotide-diphossugar_trans"/>
</dbReference>
<evidence type="ECO:0000313" key="2">
    <source>
        <dbReference type="EMBL" id="MFH5772739.1"/>
    </source>
</evidence>
<reference evidence="2 3" key="1">
    <citation type="submission" date="2024-10" db="EMBL/GenBank/DDBJ databases">
        <title>Paracoccus drimophilus sp. nov., a novel bacterium from corn roots in Hunan.</title>
        <authorList>
            <person name="Li X."/>
        </authorList>
    </citation>
    <scope>NUCLEOTIDE SEQUENCE [LARGE SCALE GENOMIC DNA]</scope>
    <source>
        <strain evidence="2 3">NGMCC 1.201697</strain>
    </source>
</reference>
<dbReference type="PANTHER" id="PTHR22916:SF3">
    <property type="entry name" value="UDP-GLCNAC:BETAGAL BETA-1,3-N-ACETYLGLUCOSAMINYLTRANSFERASE-LIKE PROTEIN 1"/>
    <property type="match status" value="1"/>
</dbReference>
<dbReference type="Gene3D" id="3.90.550.10">
    <property type="entry name" value="Spore Coat Polysaccharide Biosynthesis Protein SpsA, Chain A"/>
    <property type="match status" value="1"/>
</dbReference>
<proteinExistence type="predicted"/>
<dbReference type="SUPFAM" id="SSF53448">
    <property type="entry name" value="Nucleotide-diphospho-sugar transferases"/>
    <property type="match status" value="1"/>
</dbReference>
<sequence length="314" mass="33976">MQPQITIVLASFNGARFLPAQLDSILAQTLTNWRLIVSDDGSQDGTQAVIADYAGRANGRITLIEGPGRGATANFLHLIRKADPAGWIAFCDQDDVWKRDKLARAAEFLTGQDGPAVYAARTTVCDEQLQELAPAPHFPGPFGFPNALIQACLPGNTTVANAAALTILQHGAAAADAAGIISHDWWNYLLLSGAGARIHRDAAQVLLYRQHPRNVMGRNDTARARAARASMLFDGSFADWLRRNHSALLPAKDLLTPENRQLLDRFGAFLDAPGYRALAQMRSMGLYRQTRAGTAAVMAAALAGRLRARPDQRS</sequence>
<comment type="caution">
    <text evidence="2">The sequence shown here is derived from an EMBL/GenBank/DDBJ whole genome shotgun (WGS) entry which is preliminary data.</text>
</comment>